<dbReference type="InterPro" id="IPR050832">
    <property type="entry name" value="Bact_Acetyltransf"/>
</dbReference>
<dbReference type="InterPro" id="IPR016181">
    <property type="entry name" value="Acyl_CoA_acyltransferase"/>
</dbReference>
<dbReference type="Pfam" id="PF00583">
    <property type="entry name" value="Acetyltransf_1"/>
    <property type="match status" value="1"/>
</dbReference>
<dbReference type="PANTHER" id="PTHR43877">
    <property type="entry name" value="AMINOALKYLPHOSPHONATE N-ACETYLTRANSFERASE-RELATED-RELATED"/>
    <property type="match status" value="1"/>
</dbReference>
<organism evidence="4 5">
    <name type="scientific">Deinococcus rubellus</name>
    <dbReference type="NCBI Taxonomy" id="1889240"/>
    <lineage>
        <taxon>Bacteria</taxon>
        <taxon>Thermotogati</taxon>
        <taxon>Deinococcota</taxon>
        <taxon>Deinococci</taxon>
        <taxon>Deinococcales</taxon>
        <taxon>Deinococcaceae</taxon>
        <taxon>Deinococcus</taxon>
    </lineage>
</organism>
<feature type="domain" description="N-acetyltransferase" evidence="3">
    <location>
        <begin position="7"/>
        <end position="160"/>
    </location>
</feature>
<evidence type="ECO:0000259" key="3">
    <source>
        <dbReference type="PROSITE" id="PS51186"/>
    </source>
</evidence>
<protein>
    <submittedName>
        <fullName evidence="4">GNAT family N-acetyltransferase</fullName>
    </submittedName>
</protein>
<evidence type="ECO:0000313" key="4">
    <source>
        <dbReference type="EMBL" id="UWX63197.1"/>
    </source>
</evidence>
<dbReference type="PROSITE" id="PS51186">
    <property type="entry name" value="GNAT"/>
    <property type="match status" value="1"/>
</dbReference>
<dbReference type="Gene3D" id="3.40.630.30">
    <property type="match status" value="1"/>
</dbReference>
<evidence type="ECO:0000256" key="1">
    <source>
        <dbReference type="ARBA" id="ARBA00022679"/>
    </source>
</evidence>
<dbReference type="CDD" id="cd04301">
    <property type="entry name" value="NAT_SF"/>
    <property type="match status" value="1"/>
</dbReference>
<proteinExistence type="predicted"/>
<dbReference type="RefSeq" id="WP_260559488.1">
    <property type="nucleotide sequence ID" value="NZ_BAABEC010000186.1"/>
</dbReference>
<name>A0ABY5YDQ5_9DEIO</name>
<evidence type="ECO:0000256" key="2">
    <source>
        <dbReference type="ARBA" id="ARBA00023315"/>
    </source>
</evidence>
<sequence length="160" mass="17007">MSLPDGFTLRSATLVDAETIQAQRDAMFADIGSGLEQIQAVSASSLTWLRRTLASGAYHGLLLEHGGQIVAGAGAQWQEFQPSPKSPSSVRAYLDNVYVAPQQRGQGLAGQLVRALLAECLARGVDLVSLHASDAGRATYTRLGFKPTPELRLLFAEAGL</sequence>
<gene>
    <name evidence="4" type="ORF">N0D28_10580</name>
</gene>
<dbReference type="InterPro" id="IPR000182">
    <property type="entry name" value="GNAT_dom"/>
</dbReference>
<dbReference type="EMBL" id="CP104213">
    <property type="protein sequence ID" value="UWX63197.1"/>
    <property type="molecule type" value="Genomic_DNA"/>
</dbReference>
<keyword evidence="5" id="KW-1185">Reference proteome</keyword>
<dbReference type="Proteomes" id="UP001060261">
    <property type="component" value="Chromosome"/>
</dbReference>
<keyword evidence="2" id="KW-0012">Acyltransferase</keyword>
<dbReference type="SUPFAM" id="SSF55729">
    <property type="entry name" value="Acyl-CoA N-acyltransferases (Nat)"/>
    <property type="match status" value="1"/>
</dbReference>
<keyword evidence="1" id="KW-0808">Transferase</keyword>
<reference evidence="4" key="1">
    <citation type="submission" date="2022-09" db="EMBL/GenBank/DDBJ databases">
        <title>genome sequence of Deinococcus rubellus.</title>
        <authorList>
            <person name="Srinivasan S."/>
        </authorList>
    </citation>
    <scope>NUCLEOTIDE SEQUENCE</scope>
    <source>
        <strain evidence="4">Ant6</strain>
    </source>
</reference>
<accession>A0ABY5YDQ5</accession>
<evidence type="ECO:0000313" key="5">
    <source>
        <dbReference type="Proteomes" id="UP001060261"/>
    </source>
</evidence>